<evidence type="ECO:0000256" key="4">
    <source>
        <dbReference type="ARBA" id="ARBA00023163"/>
    </source>
</evidence>
<dbReference type="SUPFAM" id="SSF53850">
    <property type="entry name" value="Periplasmic binding protein-like II"/>
    <property type="match status" value="1"/>
</dbReference>
<dbReference type="PANTHER" id="PTHR30346">
    <property type="entry name" value="TRANSCRIPTIONAL DUAL REGULATOR HCAR-RELATED"/>
    <property type="match status" value="1"/>
</dbReference>
<dbReference type="Gene3D" id="1.10.10.10">
    <property type="entry name" value="Winged helix-like DNA-binding domain superfamily/Winged helix DNA-binding domain"/>
    <property type="match status" value="1"/>
</dbReference>
<dbReference type="InterPro" id="IPR000847">
    <property type="entry name" value="LysR_HTH_N"/>
</dbReference>
<dbReference type="InterPro" id="IPR036388">
    <property type="entry name" value="WH-like_DNA-bd_sf"/>
</dbReference>
<feature type="domain" description="HTH lysR-type" evidence="5">
    <location>
        <begin position="1"/>
        <end position="34"/>
    </location>
</feature>
<proteinExistence type="inferred from homology"/>
<dbReference type="SUPFAM" id="SSF46785">
    <property type="entry name" value="Winged helix' DNA-binding domain"/>
    <property type="match status" value="1"/>
</dbReference>
<dbReference type="Pfam" id="PF00126">
    <property type="entry name" value="HTH_1"/>
    <property type="match status" value="1"/>
</dbReference>
<organism evidence="6 7">
    <name type="scientific">Nocardioides daeguensis</name>
    <dbReference type="NCBI Taxonomy" id="908359"/>
    <lineage>
        <taxon>Bacteria</taxon>
        <taxon>Bacillati</taxon>
        <taxon>Actinomycetota</taxon>
        <taxon>Actinomycetes</taxon>
        <taxon>Propionibacteriales</taxon>
        <taxon>Nocardioidaceae</taxon>
        <taxon>Nocardioides</taxon>
    </lineage>
</organism>
<dbReference type="Proteomes" id="UP001500301">
    <property type="component" value="Unassembled WGS sequence"/>
</dbReference>
<sequence>MFLTQQALSRQIKELEEELGVQLFERTTRSVALTPAGESFLVAVRDLLDRFDDAVATARRTDRLLSGRIRLGFIPGAALELTAPIMTAFRAAYPDVEVEMREFPANDPSAGLASGVTDVAFIRLPQGTQRIETEDLFVDPVVAMVAEGHPLASRTSVAVRDLLAHPMTLSGTTDEVYRAFWGLYDARETPGTFVGVTSVTEETSLVSAGAAIGVTGAAVMTYAPLPGVRFLPIEDWPGSRVAVAWHLGERSAAVARFVDTVCGVRDRERDLVARIEARGRVEGS</sequence>
<dbReference type="PROSITE" id="PS50931">
    <property type="entry name" value="HTH_LYSR"/>
    <property type="match status" value="1"/>
</dbReference>
<comment type="similarity">
    <text evidence="1">Belongs to the LysR transcriptional regulatory family.</text>
</comment>
<dbReference type="EMBL" id="BAABBB010000018">
    <property type="protein sequence ID" value="GAA3541977.1"/>
    <property type="molecule type" value="Genomic_DNA"/>
</dbReference>
<evidence type="ECO:0000313" key="6">
    <source>
        <dbReference type="EMBL" id="GAA3541977.1"/>
    </source>
</evidence>
<dbReference type="PRINTS" id="PR00039">
    <property type="entry name" value="HTHLYSR"/>
</dbReference>
<accession>A0ABP6VZ01</accession>
<keyword evidence="2" id="KW-0805">Transcription regulation</keyword>
<reference evidence="7" key="1">
    <citation type="journal article" date="2019" name="Int. J. Syst. Evol. Microbiol.">
        <title>The Global Catalogue of Microorganisms (GCM) 10K type strain sequencing project: providing services to taxonomists for standard genome sequencing and annotation.</title>
        <authorList>
            <consortium name="The Broad Institute Genomics Platform"/>
            <consortium name="The Broad Institute Genome Sequencing Center for Infectious Disease"/>
            <person name="Wu L."/>
            <person name="Ma J."/>
        </authorList>
    </citation>
    <scope>NUCLEOTIDE SEQUENCE [LARGE SCALE GENOMIC DNA]</scope>
    <source>
        <strain evidence="7">JCM 17460</strain>
    </source>
</reference>
<keyword evidence="7" id="KW-1185">Reference proteome</keyword>
<gene>
    <name evidence="6" type="primary">oxyR</name>
    <name evidence="6" type="ORF">GCM10022263_31430</name>
</gene>
<evidence type="ECO:0000256" key="3">
    <source>
        <dbReference type="ARBA" id="ARBA00023125"/>
    </source>
</evidence>
<evidence type="ECO:0000259" key="5">
    <source>
        <dbReference type="PROSITE" id="PS50931"/>
    </source>
</evidence>
<evidence type="ECO:0000256" key="1">
    <source>
        <dbReference type="ARBA" id="ARBA00009437"/>
    </source>
</evidence>
<dbReference type="PANTHER" id="PTHR30346:SF0">
    <property type="entry name" value="HCA OPERON TRANSCRIPTIONAL ACTIVATOR HCAR"/>
    <property type="match status" value="1"/>
</dbReference>
<dbReference type="CDD" id="cd08414">
    <property type="entry name" value="PBP2_LTTR_aromatics_like"/>
    <property type="match status" value="1"/>
</dbReference>
<keyword evidence="4" id="KW-0804">Transcription</keyword>
<evidence type="ECO:0000313" key="7">
    <source>
        <dbReference type="Proteomes" id="UP001500301"/>
    </source>
</evidence>
<keyword evidence="3" id="KW-0238">DNA-binding</keyword>
<comment type="caution">
    <text evidence="6">The sequence shown here is derived from an EMBL/GenBank/DDBJ whole genome shotgun (WGS) entry which is preliminary data.</text>
</comment>
<dbReference type="Pfam" id="PF03466">
    <property type="entry name" value="LysR_substrate"/>
    <property type="match status" value="1"/>
</dbReference>
<dbReference type="Gene3D" id="3.40.190.10">
    <property type="entry name" value="Periplasmic binding protein-like II"/>
    <property type="match status" value="2"/>
</dbReference>
<dbReference type="InterPro" id="IPR005119">
    <property type="entry name" value="LysR_subst-bd"/>
</dbReference>
<dbReference type="InterPro" id="IPR036390">
    <property type="entry name" value="WH_DNA-bd_sf"/>
</dbReference>
<protein>
    <submittedName>
        <fullName evidence="6">Hydrogen peroxide-inducible genes activator OxyR</fullName>
    </submittedName>
</protein>
<name>A0ABP6VZ01_9ACTN</name>
<evidence type="ECO:0000256" key="2">
    <source>
        <dbReference type="ARBA" id="ARBA00023015"/>
    </source>
</evidence>